<dbReference type="InterPro" id="IPR036291">
    <property type="entry name" value="NAD(P)-bd_dom_sf"/>
</dbReference>
<feature type="binding site" evidence="8">
    <location>
        <position position="380"/>
    </location>
    <ligand>
        <name>substrate</name>
    </ligand>
</feature>
<evidence type="ECO:0000256" key="6">
    <source>
        <dbReference type="PIRNR" id="PIRNR000185"/>
    </source>
</evidence>
<feature type="binding site" evidence="8">
    <location>
        <position position="116"/>
    </location>
    <ligand>
        <name>substrate</name>
    </ligand>
</feature>
<comment type="caution">
    <text evidence="12">The sequence shown here is derived from an EMBL/GenBank/DDBJ whole genome shotgun (WGS) entry which is preliminary data.</text>
</comment>
<comment type="subunit">
    <text evidence="3">Homohexamer.</text>
</comment>
<feature type="active site" description="Proton donor" evidence="7">
    <location>
        <position position="128"/>
    </location>
</feature>
<dbReference type="InterPro" id="IPR006097">
    <property type="entry name" value="Glu/Leu/Phe/Val/Trp_DH_dimer"/>
</dbReference>
<feature type="binding site" evidence="8">
    <location>
        <position position="242"/>
    </location>
    <ligand>
        <name>NAD(+)</name>
        <dbReference type="ChEBI" id="CHEBI:57540"/>
    </ligand>
</feature>
<dbReference type="PROSITE" id="PS00074">
    <property type="entry name" value="GLFV_DEHYDROGENASE"/>
    <property type="match status" value="1"/>
</dbReference>
<dbReference type="InterPro" id="IPR050724">
    <property type="entry name" value="Glu_Leu_Phe_Val_DH"/>
</dbReference>
<dbReference type="PANTHER" id="PTHR43571">
    <property type="entry name" value="NADP-SPECIFIC GLUTAMATE DEHYDROGENASE 1-RELATED"/>
    <property type="match status" value="1"/>
</dbReference>
<dbReference type="PRINTS" id="PR00082">
    <property type="entry name" value="GLFDHDRGNASE"/>
</dbReference>
<feature type="binding site" evidence="8">
    <location>
        <position position="167"/>
    </location>
    <ligand>
        <name>substrate</name>
    </ligand>
</feature>
<dbReference type="InterPro" id="IPR014362">
    <property type="entry name" value="Glu_DH"/>
</dbReference>
<evidence type="ECO:0000256" key="7">
    <source>
        <dbReference type="PIRSR" id="PIRSR000185-1"/>
    </source>
</evidence>
<dbReference type="FunFam" id="3.40.50.10860:FF:000002">
    <property type="entry name" value="Glutamate dehydrogenase"/>
    <property type="match status" value="1"/>
</dbReference>
<dbReference type="GO" id="GO:0006537">
    <property type="term" value="P:glutamate biosynthetic process"/>
    <property type="evidence" value="ECO:0007669"/>
    <property type="project" value="TreeGrafter"/>
</dbReference>
<dbReference type="Pfam" id="PF00208">
    <property type="entry name" value="ELFV_dehydrog"/>
    <property type="match status" value="1"/>
</dbReference>
<dbReference type="PANTHER" id="PTHR43571:SF1">
    <property type="entry name" value="NADP-SPECIFIC GLUTAMATE DEHYDROGENASE 1-RELATED"/>
    <property type="match status" value="1"/>
</dbReference>
<dbReference type="FunFam" id="3.40.50.720:FF:000030">
    <property type="entry name" value="Glutamate dehydrogenase"/>
    <property type="match status" value="1"/>
</dbReference>
<comment type="function">
    <text evidence="1">Catalyzes the reversible oxidative deamination of glutamate to alpha-ketoglutarate and ammonia.</text>
</comment>
<protein>
    <recommendedName>
        <fullName evidence="6">Glutamate dehydrogenase</fullName>
    </recommendedName>
</protein>
<keyword evidence="13" id="KW-1185">Reference proteome</keyword>
<feature type="site" description="Important for catalysis" evidence="9">
    <location>
        <position position="168"/>
    </location>
</feature>
<feature type="binding site" evidence="8">
    <location>
        <position position="92"/>
    </location>
    <ligand>
        <name>substrate</name>
    </ligand>
</feature>
<dbReference type="InterPro" id="IPR006096">
    <property type="entry name" value="Glu/Leu/Phe/Val/Trp_DH_C"/>
</dbReference>
<sequence>MSCLLSLSSFLGSIQRRDEYQPEYLQAVREVFTSLWPFLEQNPKYREQSLLERMVEPERVIQFRVCWVDDQGKVQVNRAWRVQFNSAIGPYKGGMRFHPSVNLSILKFLGFEQTLKNALTTLPMGGGKGGSDFDPKGKSQGEVMRFCQALMTELYRHLGPDTDVPAGDIGVGGREVAFMSGMMKKLSNNTACVFTGKGLSFGGSLIRPEATGYGLVYFTNAMLKRHGMGFEGMRVSVSGAGNVAQYTIEKCMALGAKVVTASDSGGTVVDEEGFTLEKLAHLEEIKNQHYGRVEEYAKERGLTFLKGLQPWSVPVDIALPCATQNELDLDAAKVLIKNGVKAVAEGANMPATISATEAFIEAGVLFAPGKAANAGGVATSGLEMAQNAARLGWKAEKVDARLHHIMLDIHHACVEYGGESKQTNYVQGANVAGFVKVADAMLAQGIL</sequence>
<keyword evidence="4 6" id="KW-0560">Oxidoreductase</keyword>
<dbReference type="PIRSF" id="PIRSF000185">
    <property type="entry name" value="Glu_DH"/>
    <property type="match status" value="1"/>
</dbReference>
<dbReference type="SMART" id="SM00839">
    <property type="entry name" value="ELFV_dehydrog"/>
    <property type="match status" value="1"/>
</dbReference>
<dbReference type="Pfam" id="PF02812">
    <property type="entry name" value="ELFV_dehydrog_N"/>
    <property type="match status" value="1"/>
</dbReference>
<dbReference type="RefSeq" id="WP_166308236.1">
    <property type="nucleotide sequence ID" value="NZ_CAWPIB010000015.1"/>
</dbReference>
<dbReference type="InterPro" id="IPR046346">
    <property type="entry name" value="Aminoacid_DH-like_N_sf"/>
</dbReference>
<dbReference type="AlphaFoldDB" id="A0A7X5QFB9"/>
<evidence type="ECO:0000256" key="2">
    <source>
        <dbReference type="ARBA" id="ARBA00006382"/>
    </source>
</evidence>
<dbReference type="GO" id="GO:0005829">
    <property type="term" value="C:cytosol"/>
    <property type="evidence" value="ECO:0007669"/>
    <property type="project" value="TreeGrafter"/>
</dbReference>
<dbReference type="CDD" id="cd05313">
    <property type="entry name" value="NAD_bind_2_Glu_DH"/>
    <property type="match status" value="1"/>
</dbReference>
<evidence type="ECO:0000256" key="4">
    <source>
        <dbReference type="ARBA" id="ARBA00023002"/>
    </source>
</evidence>
<evidence type="ECO:0000256" key="10">
    <source>
        <dbReference type="RuleBase" id="RU004417"/>
    </source>
</evidence>
<dbReference type="Gene3D" id="1.10.285.10">
    <property type="entry name" value="Glutamate Dehydrogenase, chain A, domain 3"/>
    <property type="match status" value="2"/>
</dbReference>
<dbReference type="FunFam" id="1.10.285.10:FF:000001">
    <property type="entry name" value="Glutamate dehydrogenase"/>
    <property type="match status" value="1"/>
</dbReference>
<dbReference type="GO" id="GO:0000166">
    <property type="term" value="F:nucleotide binding"/>
    <property type="evidence" value="ECO:0007669"/>
    <property type="project" value="UniProtKB-KW"/>
</dbReference>
<gene>
    <name evidence="12" type="ORF">C5469_15135</name>
</gene>
<accession>A0A7X5QFB9</accession>
<dbReference type="InterPro" id="IPR033922">
    <property type="entry name" value="NAD_bind_Glu_DH"/>
</dbReference>
<name>A0A7X5QFB9_9GAMM</name>
<dbReference type="Proteomes" id="UP000591844">
    <property type="component" value="Unassembled WGS sequence"/>
</dbReference>
<dbReference type="Gene3D" id="3.40.50.10860">
    <property type="entry name" value="Leucine Dehydrogenase, chain A, domain 1"/>
    <property type="match status" value="1"/>
</dbReference>
<reference evidence="12 13" key="1">
    <citation type="submission" date="2018-02" db="EMBL/GenBank/DDBJ databases">
        <authorList>
            <person name="Machado R.A."/>
        </authorList>
    </citation>
    <scope>NUCLEOTIDE SEQUENCE [LARGE SCALE GENOMIC DNA]</scope>
    <source>
        <strain evidence="12 13">DSM 19724</strain>
    </source>
</reference>
<dbReference type="Gene3D" id="3.40.50.720">
    <property type="entry name" value="NAD(P)-binding Rossmann-like Domain"/>
    <property type="match status" value="1"/>
</dbReference>
<evidence type="ECO:0000256" key="9">
    <source>
        <dbReference type="PIRSR" id="PIRSR000185-3"/>
    </source>
</evidence>
<comment type="catalytic activity">
    <reaction evidence="5">
        <text>L-glutamate + NADP(+) + H2O = 2-oxoglutarate + NH4(+) + NADPH + H(+)</text>
        <dbReference type="Rhea" id="RHEA:11612"/>
        <dbReference type="ChEBI" id="CHEBI:15377"/>
        <dbReference type="ChEBI" id="CHEBI:15378"/>
        <dbReference type="ChEBI" id="CHEBI:16810"/>
        <dbReference type="ChEBI" id="CHEBI:28938"/>
        <dbReference type="ChEBI" id="CHEBI:29985"/>
        <dbReference type="ChEBI" id="CHEBI:57783"/>
        <dbReference type="ChEBI" id="CHEBI:58349"/>
        <dbReference type="EC" id="1.4.1.4"/>
    </reaction>
</comment>
<feature type="binding site" evidence="8">
    <location>
        <position position="211"/>
    </location>
    <ligand>
        <name>NAD(+)</name>
        <dbReference type="ChEBI" id="CHEBI:57540"/>
    </ligand>
</feature>
<evidence type="ECO:0000313" key="13">
    <source>
        <dbReference type="Proteomes" id="UP000591844"/>
    </source>
</evidence>
<evidence type="ECO:0000256" key="8">
    <source>
        <dbReference type="PIRSR" id="PIRSR000185-2"/>
    </source>
</evidence>
<evidence type="ECO:0000256" key="1">
    <source>
        <dbReference type="ARBA" id="ARBA00003868"/>
    </source>
</evidence>
<dbReference type="SUPFAM" id="SSF53223">
    <property type="entry name" value="Aminoacid dehydrogenase-like, N-terminal domain"/>
    <property type="match status" value="1"/>
</dbReference>
<evidence type="ECO:0000259" key="11">
    <source>
        <dbReference type="SMART" id="SM00839"/>
    </source>
</evidence>
<dbReference type="SUPFAM" id="SSF51735">
    <property type="entry name" value="NAD(P)-binding Rossmann-fold domains"/>
    <property type="match status" value="1"/>
</dbReference>
<dbReference type="InterPro" id="IPR033524">
    <property type="entry name" value="Glu/Leu/Phe/Val_DH_AS"/>
</dbReference>
<dbReference type="EMBL" id="PUJW01000015">
    <property type="protein sequence ID" value="NHB93398.1"/>
    <property type="molecule type" value="Genomic_DNA"/>
</dbReference>
<keyword evidence="8" id="KW-0520">NAD</keyword>
<feature type="domain" description="Glutamate/phenylalanine/leucine/valine/L-tryptophan dehydrogenase C-terminal" evidence="11">
    <location>
        <begin position="204"/>
        <end position="445"/>
    </location>
</feature>
<comment type="similarity">
    <text evidence="2 6 10">Belongs to the Glu/Leu/Phe/Val dehydrogenases family.</text>
</comment>
<organism evidence="12 13">
    <name type="scientific">Photorhabdus cinerea</name>
    <dbReference type="NCBI Taxonomy" id="471575"/>
    <lineage>
        <taxon>Bacteria</taxon>
        <taxon>Pseudomonadati</taxon>
        <taxon>Pseudomonadota</taxon>
        <taxon>Gammaproteobacteria</taxon>
        <taxon>Enterobacterales</taxon>
        <taxon>Morganellaceae</taxon>
        <taxon>Photorhabdus</taxon>
    </lineage>
</organism>
<evidence type="ECO:0000256" key="3">
    <source>
        <dbReference type="ARBA" id="ARBA00011643"/>
    </source>
</evidence>
<evidence type="ECO:0000313" key="12">
    <source>
        <dbReference type="EMBL" id="NHB93398.1"/>
    </source>
</evidence>
<dbReference type="NCBIfam" id="NF006929">
    <property type="entry name" value="PRK09414.1"/>
    <property type="match status" value="1"/>
</dbReference>
<keyword evidence="8" id="KW-0547">Nucleotide-binding</keyword>
<dbReference type="InterPro" id="IPR006095">
    <property type="entry name" value="Glu/Leu/Phe/Val/Trp_DH"/>
</dbReference>
<feature type="binding site" evidence="8">
    <location>
        <position position="113"/>
    </location>
    <ligand>
        <name>substrate</name>
    </ligand>
</feature>
<dbReference type="GO" id="GO:0004354">
    <property type="term" value="F:glutamate dehydrogenase (NADP+) activity"/>
    <property type="evidence" value="ECO:0007669"/>
    <property type="project" value="UniProtKB-EC"/>
</dbReference>
<evidence type="ECO:0000256" key="5">
    <source>
        <dbReference type="ARBA" id="ARBA00048584"/>
    </source>
</evidence>
<proteinExistence type="inferred from homology"/>